<organism evidence="10 11">
    <name type="scientific">Otus sunia</name>
    <name type="common">Oriental scops-owl</name>
    <dbReference type="NCBI Taxonomy" id="257818"/>
    <lineage>
        <taxon>Eukaryota</taxon>
        <taxon>Metazoa</taxon>
        <taxon>Chordata</taxon>
        <taxon>Craniata</taxon>
        <taxon>Vertebrata</taxon>
        <taxon>Euteleostomi</taxon>
        <taxon>Archelosauria</taxon>
        <taxon>Archosauria</taxon>
        <taxon>Dinosauria</taxon>
        <taxon>Saurischia</taxon>
        <taxon>Theropoda</taxon>
        <taxon>Coelurosauria</taxon>
        <taxon>Aves</taxon>
        <taxon>Neognathae</taxon>
        <taxon>Neoaves</taxon>
        <taxon>Telluraves</taxon>
        <taxon>Strigiformes</taxon>
        <taxon>Strigidae</taxon>
        <taxon>Otus</taxon>
    </lineage>
</organism>
<feature type="compositionally biased region" description="Low complexity" evidence="8">
    <location>
        <begin position="128"/>
        <end position="137"/>
    </location>
</feature>
<protein>
    <recommendedName>
        <fullName evidence="2">DNA-directed RNA polymerases I and III subunit RPAC2</fullName>
    </recommendedName>
    <alternativeName>
        <fullName evidence="7">DNA-directed RNA polymerase I subunit D</fullName>
    </alternativeName>
</protein>
<dbReference type="Ensembl" id="ENSOSUT00000011377.1">
    <property type="protein sequence ID" value="ENSOSUP00000010992.1"/>
    <property type="gene ID" value="ENSOSUG00000007975.1"/>
</dbReference>
<dbReference type="PANTHER" id="PTHR13946:SF28">
    <property type="entry name" value="DNA-DIRECTED RNA POLYMERASES I AND III SUBUNIT RPAC2"/>
    <property type="match status" value="1"/>
</dbReference>
<dbReference type="GO" id="GO:0003677">
    <property type="term" value="F:DNA binding"/>
    <property type="evidence" value="ECO:0007669"/>
    <property type="project" value="InterPro"/>
</dbReference>
<name>A0A8C8AUC1_9STRI</name>
<dbReference type="SUPFAM" id="SSF55257">
    <property type="entry name" value="RBP11-like subunits of RNA polymerase"/>
    <property type="match status" value="1"/>
</dbReference>
<evidence type="ECO:0000256" key="4">
    <source>
        <dbReference type="ARBA" id="ARBA00023163"/>
    </source>
</evidence>
<feature type="compositionally biased region" description="Low complexity" evidence="8">
    <location>
        <begin position="28"/>
        <end position="48"/>
    </location>
</feature>
<comment type="subcellular location">
    <subcellularLocation>
        <location evidence="1">Nucleus</location>
    </subcellularLocation>
</comment>
<evidence type="ECO:0000256" key="1">
    <source>
        <dbReference type="ARBA" id="ARBA00004123"/>
    </source>
</evidence>
<feature type="region of interest" description="Disordered" evidence="8">
    <location>
        <begin position="1"/>
        <end position="190"/>
    </location>
</feature>
<evidence type="ECO:0000256" key="5">
    <source>
        <dbReference type="ARBA" id="ARBA00023242"/>
    </source>
</evidence>
<evidence type="ECO:0000256" key="3">
    <source>
        <dbReference type="ARBA" id="ARBA00022478"/>
    </source>
</evidence>
<dbReference type="GO" id="GO:0003899">
    <property type="term" value="F:DNA-directed RNA polymerase activity"/>
    <property type="evidence" value="ECO:0007669"/>
    <property type="project" value="InterPro"/>
</dbReference>
<sequence length="294" mass="30987">NPRKPLPRVTPATPEFTQRGSYGLAPGALQQPAPRAPTAQPQAAPLPADTERGLRPAVPSGSGPPPAPGPPGQPPPPSPQPLPALRAQPHRPRERGGPATEPLSGARQAALLRGAASPQSPPRRRRSPAAAAGGSAPRAPPPAALGDHPPPAPRPAPGRRDALPAGPRRAVPAGSCSPAAMAEEGERKAALETVQADGTDGNCVTFVLHDEDHTLGNSLRYMVMKNPDVEFCGYCITHPSESKINFRIQTRGALPAVEPFRKGLNDLMGVCQHVLNTFEKSMKEYRAQREEEMQ</sequence>
<dbReference type="HAMAP" id="MF_00261">
    <property type="entry name" value="RNApol_arch_Rpo11"/>
    <property type="match status" value="1"/>
</dbReference>
<evidence type="ECO:0000256" key="7">
    <source>
        <dbReference type="ARBA" id="ARBA00031757"/>
    </source>
</evidence>
<keyword evidence="11" id="KW-1185">Reference proteome</keyword>
<evidence type="ECO:0000256" key="2">
    <source>
        <dbReference type="ARBA" id="ARBA00022079"/>
    </source>
</evidence>
<evidence type="ECO:0000313" key="11">
    <source>
        <dbReference type="Proteomes" id="UP000694552"/>
    </source>
</evidence>
<dbReference type="GO" id="GO:0046983">
    <property type="term" value="F:protein dimerization activity"/>
    <property type="evidence" value="ECO:0007669"/>
    <property type="project" value="InterPro"/>
</dbReference>
<dbReference type="InterPro" id="IPR036603">
    <property type="entry name" value="RBP11-like"/>
</dbReference>
<feature type="domain" description="DNA-directed RNA polymerase RBP11-like dimerisation" evidence="9">
    <location>
        <begin position="203"/>
        <end position="276"/>
    </location>
</feature>
<dbReference type="FunFam" id="3.30.1360.10:FF:000006">
    <property type="entry name" value="DNA-directed RNA polymerases I and III subunit RPAC2"/>
    <property type="match status" value="1"/>
</dbReference>
<reference evidence="10" key="1">
    <citation type="submission" date="2025-08" db="UniProtKB">
        <authorList>
            <consortium name="Ensembl"/>
        </authorList>
    </citation>
    <scope>IDENTIFICATION</scope>
</reference>
<dbReference type="InterPro" id="IPR022905">
    <property type="entry name" value="Rpo11-like"/>
</dbReference>
<dbReference type="AlphaFoldDB" id="A0A8C8AUC1"/>
<dbReference type="GO" id="GO:0006362">
    <property type="term" value="P:transcription elongation by RNA polymerase I"/>
    <property type="evidence" value="ECO:0007669"/>
    <property type="project" value="TreeGrafter"/>
</dbReference>
<accession>A0A8C8AUC1</accession>
<keyword evidence="5" id="KW-0539">Nucleus</keyword>
<dbReference type="InterPro" id="IPR033898">
    <property type="entry name" value="RNAP_AC19"/>
</dbReference>
<feature type="compositionally biased region" description="Pro residues" evidence="8">
    <location>
        <begin position="138"/>
        <end position="156"/>
    </location>
</feature>
<dbReference type="GO" id="GO:0005666">
    <property type="term" value="C:RNA polymerase III complex"/>
    <property type="evidence" value="ECO:0007669"/>
    <property type="project" value="TreeGrafter"/>
</dbReference>
<feature type="compositionally biased region" description="Pro residues" evidence="8">
    <location>
        <begin position="62"/>
        <end position="82"/>
    </location>
</feature>
<keyword evidence="4" id="KW-0804">Transcription</keyword>
<reference evidence="10" key="2">
    <citation type="submission" date="2025-09" db="UniProtKB">
        <authorList>
            <consortium name="Ensembl"/>
        </authorList>
    </citation>
    <scope>IDENTIFICATION</scope>
</reference>
<keyword evidence="3" id="KW-0240">DNA-directed RNA polymerase</keyword>
<dbReference type="GO" id="GO:0006383">
    <property type="term" value="P:transcription by RNA polymerase III"/>
    <property type="evidence" value="ECO:0007669"/>
    <property type="project" value="TreeGrafter"/>
</dbReference>
<dbReference type="InterPro" id="IPR008193">
    <property type="entry name" value="RNA_pol_Rpb11_13-16kDa_CS"/>
</dbReference>
<dbReference type="InterPro" id="IPR009025">
    <property type="entry name" value="RBP11-like_dimer"/>
</dbReference>
<dbReference type="Proteomes" id="UP000694552">
    <property type="component" value="Unplaced"/>
</dbReference>
<comment type="similarity">
    <text evidence="6">Belongs to the archaeal Rpo11/eukaryotic RPB11/RPC19 RNA polymerase subunit family.</text>
</comment>
<evidence type="ECO:0000313" key="10">
    <source>
        <dbReference type="Ensembl" id="ENSOSUP00000010992.1"/>
    </source>
</evidence>
<dbReference type="CDD" id="cd07029">
    <property type="entry name" value="RNAP_I_III_AC19"/>
    <property type="match status" value="1"/>
</dbReference>
<dbReference type="Gene3D" id="3.30.1360.10">
    <property type="entry name" value="RNA polymerase, RBP11-like subunit"/>
    <property type="match status" value="1"/>
</dbReference>
<dbReference type="GO" id="GO:0005736">
    <property type="term" value="C:RNA polymerase I complex"/>
    <property type="evidence" value="ECO:0007669"/>
    <property type="project" value="TreeGrafter"/>
</dbReference>
<dbReference type="Pfam" id="PF13656">
    <property type="entry name" value="RNA_pol_L_2"/>
    <property type="match status" value="1"/>
</dbReference>
<proteinExistence type="inferred from homology"/>
<evidence type="ECO:0000256" key="6">
    <source>
        <dbReference type="ARBA" id="ARBA00025751"/>
    </source>
</evidence>
<dbReference type="PANTHER" id="PTHR13946">
    <property type="entry name" value="DNA-DIRECTED RNA POLYMERASE I,II,III"/>
    <property type="match status" value="1"/>
</dbReference>
<evidence type="ECO:0000259" key="9">
    <source>
        <dbReference type="Pfam" id="PF13656"/>
    </source>
</evidence>
<evidence type="ECO:0000256" key="8">
    <source>
        <dbReference type="SAM" id="MobiDB-lite"/>
    </source>
</evidence>
<feature type="compositionally biased region" description="Low complexity" evidence="8">
    <location>
        <begin position="104"/>
        <end position="118"/>
    </location>
</feature>
<dbReference type="PROSITE" id="PS01154">
    <property type="entry name" value="RNA_POL_L_13KD"/>
    <property type="match status" value="1"/>
</dbReference>